<accession>A0A2M8F882</accession>
<protein>
    <recommendedName>
        <fullName evidence="4">LytR/CpsA/Psr regulator C-terminal domain-containing protein</fullName>
    </recommendedName>
</protein>
<feature type="transmembrane region" description="Helical" evidence="1">
    <location>
        <begin position="28"/>
        <end position="48"/>
    </location>
</feature>
<evidence type="ECO:0008006" key="4">
    <source>
        <dbReference type="Google" id="ProtNLM"/>
    </source>
</evidence>
<keyword evidence="1" id="KW-1133">Transmembrane helix</keyword>
<organism evidence="2 3">
    <name type="scientific">Candidatus Magasanikbacteria bacterium CG_4_9_14_0_2_um_filter_42_11</name>
    <dbReference type="NCBI Taxonomy" id="1974643"/>
    <lineage>
        <taxon>Bacteria</taxon>
        <taxon>Candidatus Magasanikiibacteriota</taxon>
    </lineage>
</organism>
<proteinExistence type="predicted"/>
<dbReference type="AlphaFoldDB" id="A0A2M8F882"/>
<dbReference type="EMBL" id="PFRH01000164">
    <property type="protein sequence ID" value="PJC51944.1"/>
    <property type="molecule type" value="Genomic_DNA"/>
</dbReference>
<evidence type="ECO:0000313" key="2">
    <source>
        <dbReference type="EMBL" id="PJC51944.1"/>
    </source>
</evidence>
<keyword evidence="1" id="KW-0812">Transmembrane</keyword>
<evidence type="ECO:0000256" key="1">
    <source>
        <dbReference type="SAM" id="Phobius"/>
    </source>
</evidence>
<evidence type="ECO:0000313" key="3">
    <source>
        <dbReference type="Proteomes" id="UP000231456"/>
    </source>
</evidence>
<keyword evidence="1" id="KW-0472">Membrane</keyword>
<comment type="caution">
    <text evidence="2">The sequence shown here is derived from an EMBL/GenBank/DDBJ whole genome shotgun (WGS) entry which is preliminary data.</text>
</comment>
<reference evidence="3" key="1">
    <citation type="submission" date="2017-09" db="EMBL/GenBank/DDBJ databases">
        <title>Depth-based differentiation of microbial function through sediment-hosted aquifers and enrichment of novel symbionts in the deep terrestrial subsurface.</title>
        <authorList>
            <person name="Probst A.J."/>
            <person name="Ladd B."/>
            <person name="Jarett J.K."/>
            <person name="Geller-Mcgrath D.E."/>
            <person name="Sieber C.M.K."/>
            <person name="Emerson J.B."/>
            <person name="Anantharaman K."/>
            <person name="Thomas B.C."/>
            <person name="Malmstrom R."/>
            <person name="Stieglmeier M."/>
            <person name="Klingl A."/>
            <person name="Woyke T."/>
            <person name="Ryan C.M."/>
            <person name="Banfield J.F."/>
        </authorList>
    </citation>
    <scope>NUCLEOTIDE SEQUENCE [LARGE SCALE GENOMIC DNA]</scope>
</reference>
<gene>
    <name evidence="2" type="ORF">CO030_05470</name>
</gene>
<sequence length="252" mass="27321">MDYKETVPPKDFLAMQKKQRPSSKSGKIVVWLLLVLALIGATGTYYFYHKYSVLIQDPTVSSQKDLDKTLAAVEKLMMLPDGETPTMATILDKNKLADQAFFAKAENDDVLLAYTKSLQAILYRPSTNKIIKVAPIYFNTDVLSEDSVGDVAEMTVEEPAEASLRIAYYNGSATPNLSASTEQIVATNFPEYTTVTVENAAAQQYTENLVIDLSGSHAAEAAAIATTIEGNISALPEGEIAPDADILVISAK</sequence>
<name>A0A2M8F882_9BACT</name>
<dbReference type="Proteomes" id="UP000231456">
    <property type="component" value="Unassembled WGS sequence"/>
</dbReference>